<protein>
    <submittedName>
        <fullName evidence="2">Uncharacterized protein</fullName>
    </submittedName>
</protein>
<keyword evidence="1" id="KW-0472">Membrane</keyword>
<gene>
    <name evidence="2" type="ORF">GKE90_15895</name>
</gene>
<feature type="transmembrane region" description="Helical" evidence="1">
    <location>
        <begin position="6"/>
        <end position="26"/>
    </location>
</feature>
<sequence>MDGATIAMFVFQTVITAIIGVAAWGVKNAIGEMKAAVSELKAADKKNAEEIAAVRTELGDLKADLPLIYTTREDFVRVSNNIDQKLDKLLYRGAAKEG</sequence>
<name>A0A6I2RHC1_FLAPL</name>
<dbReference type="EMBL" id="WKPO01000026">
    <property type="protein sequence ID" value="MSB50165.1"/>
    <property type="molecule type" value="Genomic_DNA"/>
</dbReference>
<dbReference type="Proteomes" id="UP000429811">
    <property type="component" value="Unassembled WGS sequence"/>
</dbReference>
<evidence type="ECO:0000313" key="3">
    <source>
        <dbReference type="Proteomes" id="UP000429811"/>
    </source>
</evidence>
<evidence type="ECO:0000256" key="1">
    <source>
        <dbReference type="SAM" id="Phobius"/>
    </source>
</evidence>
<keyword evidence="1" id="KW-0812">Transmembrane</keyword>
<keyword evidence="1" id="KW-1133">Transmembrane helix</keyword>
<organism evidence="2 3">
    <name type="scientific">Flavonifractor plautii</name>
    <name type="common">Fusobacterium plautii</name>
    <dbReference type="NCBI Taxonomy" id="292800"/>
    <lineage>
        <taxon>Bacteria</taxon>
        <taxon>Bacillati</taxon>
        <taxon>Bacillota</taxon>
        <taxon>Clostridia</taxon>
        <taxon>Eubacteriales</taxon>
        <taxon>Oscillospiraceae</taxon>
        <taxon>Flavonifractor</taxon>
    </lineage>
</organism>
<proteinExistence type="predicted"/>
<dbReference type="AlphaFoldDB" id="A0A6I2RHC1"/>
<accession>A0A6I2RHC1</accession>
<comment type="caution">
    <text evidence="2">The sequence shown here is derived from an EMBL/GenBank/DDBJ whole genome shotgun (WGS) entry which is preliminary data.</text>
</comment>
<dbReference type="RefSeq" id="WP_154250838.1">
    <property type="nucleotide sequence ID" value="NZ_WKPO01000026.1"/>
</dbReference>
<evidence type="ECO:0000313" key="2">
    <source>
        <dbReference type="EMBL" id="MSB50165.1"/>
    </source>
</evidence>
<reference evidence="2 3" key="1">
    <citation type="journal article" date="2019" name="Nat. Med.">
        <title>A library of human gut bacterial isolates paired with longitudinal multiomics data enables mechanistic microbiome research.</title>
        <authorList>
            <person name="Poyet M."/>
            <person name="Groussin M."/>
            <person name="Gibbons S.M."/>
            <person name="Avila-Pacheco J."/>
            <person name="Jiang X."/>
            <person name="Kearney S.M."/>
            <person name="Perrotta A.R."/>
            <person name="Berdy B."/>
            <person name="Zhao S."/>
            <person name="Lieberman T.D."/>
            <person name="Swanson P.K."/>
            <person name="Smith M."/>
            <person name="Roesemann S."/>
            <person name="Alexander J.E."/>
            <person name="Rich S.A."/>
            <person name="Livny J."/>
            <person name="Vlamakis H."/>
            <person name="Clish C."/>
            <person name="Bullock K."/>
            <person name="Deik A."/>
            <person name="Scott J."/>
            <person name="Pierce K.A."/>
            <person name="Xavier R.J."/>
            <person name="Alm E.J."/>
        </authorList>
    </citation>
    <scope>NUCLEOTIDE SEQUENCE [LARGE SCALE GENOMIC DNA]</scope>
    <source>
        <strain evidence="2 3">BIOML-A5</strain>
    </source>
</reference>